<accession>A0A498Q799</accession>
<evidence type="ECO:0000313" key="6">
    <source>
        <dbReference type="Proteomes" id="UP000267289"/>
    </source>
</evidence>
<evidence type="ECO:0000313" key="5">
    <source>
        <dbReference type="EMBL" id="VBA40744.1"/>
    </source>
</evidence>
<dbReference type="Proteomes" id="UP000267289">
    <property type="component" value="Unassembled WGS sequence"/>
</dbReference>
<dbReference type="EMBL" id="UPHQ01000165">
    <property type="protein sequence ID" value="VBA40744.1"/>
    <property type="molecule type" value="Genomic_DNA"/>
</dbReference>
<dbReference type="RefSeq" id="WP_075541995.1">
    <property type="nucleotide sequence ID" value="NZ_UPHQ01000165.1"/>
</dbReference>
<evidence type="ECO:0000259" key="4">
    <source>
        <dbReference type="PROSITE" id="PS51459"/>
    </source>
</evidence>
<evidence type="ECO:0000256" key="2">
    <source>
        <dbReference type="PIRSR" id="PIRSR640198-2"/>
    </source>
</evidence>
<dbReference type="InterPro" id="IPR003812">
    <property type="entry name" value="Fido"/>
</dbReference>
<dbReference type="Pfam" id="PF02661">
    <property type="entry name" value="Fic"/>
    <property type="match status" value="1"/>
</dbReference>
<evidence type="ECO:0000256" key="3">
    <source>
        <dbReference type="PIRSR" id="PIRSR640198-3"/>
    </source>
</evidence>
<reference evidence="5 6" key="1">
    <citation type="submission" date="2018-09" db="EMBL/GenBank/DDBJ databases">
        <authorList>
            <person name="Tagini F."/>
        </authorList>
    </citation>
    <scope>NUCLEOTIDE SEQUENCE [LARGE SCALE GENOMIC DNA]</scope>
    <source>
        <strain evidence="5 6">MK13</strain>
    </source>
</reference>
<dbReference type="PANTHER" id="PTHR13504">
    <property type="entry name" value="FIDO DOMAIN-CONTAINING PROTEIN DDB_G0283145"/>
    <property type="match status" value="1"/>
</dbReference>
<dbReference type="InterPro" id="IPR040198">
    <property type="entry name" value="Fido_containing"/>
</dbReference>
<dbReference type="InterPro" id="IPR036597">
    <property type="entry name" value="Fido-like_dom_sf"/>
</dbReference>
<proteinExistence type="predicted"/>
<keyword evidence="2" id="KW-0547">Nucleotide-binding</keyword>
<gene>
    <name evidence="5" type="ORF">LAUMK13_03221</name>
</gene>
<dbReference type="Gene3D" id="1.10.3290.10">
    <property type="entry name" value="Fido-like domain"/>
    <property type="match status" value="1"/>
</dbReference>
<feature type="domain" description="Fido" evidence="4">
    <location>
        <begin position="111"/>
        <end position="258"/>
    </location>
</feature>
<dbReference type="SUPFAM" id="SSF140931">
    <property type="entry name" value="Fic-like"/>
    <property type="match status" value="1"/>
</dbReference>
<feature type="site" description="Important for autoinhibition of adenylyltransferase activity" evidence="3">
    <location>
        <position position="55"/>
    </location>
</feature>
<name>A0A498Q799_9MYCO</name>
<protein>
    <recommendedName>
        <fullName evidence="4">Fido domain-containing protein</fullName>
    </recommendedName>
</protein>
<dbReference type="PANTHER" id="PTHR13504:SF38">
    <property type="entry name" value="FIDO DOMAIN-CONTAINING PROTEIN"/>
    <property type="match status" value="1"/>
</dbReference>
<organism evidence="5 6">
    <name type="scientific">Mycobacterium innocens</name>
    <dbReference type="NCBI Taxonomy" id="2341083"/>
    <lineage>
        <taxon>Bacteria</taxon>
        <taxon>Bacillati</taxon>
        <taxon>Actinomycetota</taxon>
        <taxon>Actinomycetes</taxon>
        <taxon>Mycobacteriales</taxon>
        <taxon>Mycobacteriaceae</taxon>
        <taxon>Mycobacterium</taxon>
    </lineage>
</organism>
<feature type="active site" evidence="1">
    <location>
        <position position="201"/>
    </location>
</feature>
<evidence type="ECO:0000256" key="1">
    <source>
        <dbReference type="PIRSR" id="PIRSR640198-1"/>
    </source>
</evidence>
<dbReference type="AlphaFoldDB" id="A0A498Q799"/>
<sequence>MATRGRPARSEVYNRLDTQISELWNRLGGLPSPLEAANIWKDIWTAEAHHSTAIEGNTLVISEVEKLLDEGRAVGAKQLREYLEVKGYANAADWVYREGIQPTSYDPERHITMQDVRHIHQQVMALVWAVDPHPSASPAEGPGAFRRHEIEAFHGGMKPVTWPLIDVEMASWLDEANDVEARSLNFPERIAKVHRDFEAIHPFLDGNGRTGRLVLNLILVRLGYPPAIIYKNDRRRYLRALQRADGGDYGALGEFIARAVMDNLYKFIVPAIAGPARLVPLTALATDELNATALRVAANRGALQATKGSDGQWRSSRQWVQEYAQNRYKRRG</sequence>
<feature type="binding site" evidence="2">
    <location>
        <begin position="205"/>
        <end position="212"/>
    </location>
    <ligand>
        <name>ATP</name>
        <dbReference type="ChEBI" id="CHEBI:30616"/>
    </ligand>
</feature>
<keyword evidence="2" id="KW-0067">ATP-binding</keyword>
<keyword evidence="6" id="KW-1185">Reference proteome</keyword>
<dbReference type="OrthoDB" id="9813719at2"/>
<dbReference type="GO" id="GO:0005524">
    <property type="term" value="F:ATP binding"/>
    <property type="evidence" value="ECO:0007669"/>
    <property type="project" value="UniProtKB-KW"/>
</dbReference>
<dbReference type="PROSITE" id="PS51459">
    <property type="entry name" value="FIDO"/>
    <property type="match status" value="1"/>
</dbReference>